<keyword evidence="2" id="KW-1185">Reference proteome</keyword>
<evidence type="ECO:0008006" key="3">
    <source>
        <dbReference type="Google" id="ProtNLM"/>
    </source>
</evidence>
<gene>
    <name evidence="1" type="ORF">GCM10010985_28010</name>
</gene>
<comment type="caution">
    <text evidence="1">The sequence shown here is derived from an EMBL/GenBank/DDBJ whole genome shotgun (WGS) entry which is preliminary data.</text>
</comment>
<proteinExistence type="predicted"/>
<reference evidence="2" key="1">
    <citation type="journal article" date="2019" name="Int. J. Syst. Evol. Microbiol.">
        <title>The Global Catalogue of Microorganisms (GCM) 10K type strain sequencing project: providing services to taxonomists for standard genome sequencing and annotation.</title>
        <authorList>
            <consortium name="The Broad Institute Genomics Platform"/>
            <consortium name="The Broad Institute Genome Sequencing Center for Infectious Disease"/>
            <person name="Wu L."/>
            <person name="Ma J."/>
        </authorList>
    </citation>
    <scope>NUCLEOTIDE SEQUENCE [LARGE SCALE GENOMIC DNA]</scope>
    <source>
        <strain evidence="2">CGMCC 1.11013</strain>
    </source>
</reference>
<accession>A0ABQ1RJL5</accession>
<evidence type="ECO:0000313" key="2">
    <source>
        <dbReference type="Proteomes" id="UP000597138"/>
    </source>
</evidence>
<evidence type="ECO:0000313" key="1">
    <source>
        <dbReference type="EMBL" id="GGD71903.1"/>
    </source>
</evidence>
<name>A0ABQ1RJL5_9BURK</name>
<dbReference type="Proteomes" id="UP000597138">
    <property type="component" value="Unassembled WGS sequence"/>
</dbReference>
<dbReference type="EMBL" id="BMEG01000004">
    <property type="protein sequence ID" value="GGD71903.1"/>
    <property type="molecule type" value="Genomic_DNA"/>
</dbReference>
<organism evidence="1 2">
    <name type="scientific">Caballeronia grimmiae</name>
    <dbReference type="NCBI Taxonomy" id="1071679"/>
    <lineage>
        <taxon>Bacteria</taxon>
        <taxon>Pseudomonadati</taxon>
        <taxon>Pseudomonadota</taxon>
        <taxon>Betaproteobacteria</taxon>
        <taxon>Burkholderiales</taxon>
        <taxon>Burkholderiaceae</taxon>
        <taxon>Caballeronia</taxon>
    </lineage>
</organism>
<sequence length="147" mass="17052">MSLTGELAEVMRRFTMAAEPASDHPERRTMAVTTWVVVADGSRARIFETPGLKLELREIEDLVNAAPSGPTLSEKEREKFAKTVADRVEEGRLHHRYQRLRLVVEPKFLGMLRERLSEETRRMIYEEINEDLSALNTREIEAHLQRH</sequence>
<dbReference type="Pfam" id="PF10116">
    <property type="entry name" value="Host_attach"/>
    <property type="match status" value="1"/>
</dbReference>
<protein>
    <recommendedName>
        <fullName evidence="3">Protein required for attachment to host cells</fullName>
    </recommendedName>
</protein>
<dbReference type="InterPro" id="IPR019291">
    <property type="entry name" value="Host_attachment_protein"/>
</dbReference>